<feature type="region of interest" description="Disordered" evidence="2">
    <location>
        <begin position="18"/>
        <end position="68"/>
    </location>
</feature>
<feature type="compositionally biased region" description="Basic and acidic residues" evidence="2">
    <location>
        <begin position="35"/>
        <end position="48"/>
    </location>
</feature>
<keyword evidence="1" id="KW-0863">Zinc-finger</keyword>
<keyword evidence="1" id="KW-0862">Zinc</keyword>
<dbReference type="PROSITE" id="PS50158">
    <property type="entry name" value="ZF_CCHC"/>
    <property type="match status" value="1"/>
</dbReference>
<reference evidence="6 7" key="2">
    <citation type="submission" date="2024-05" db="EMBL/GenBank/DDBJ databases">
        <authorList>
            <person name="Chen Y."/>
            <person name="Shah S."/>
            <person name="Dougan E. K."/>
            <person name="Thang M."/>
            <person name="Chan C."/>
        </authorList>
    </citation>
    <scope>NUCLEOTIDE SEQUENCE [LARGE SCALE GENOMIC DNA]</scope>
</reference>
<reference evidence="5" key="1">
    <citation type="submission" date="2022-10" db="EMBL/GenBank/DDBJ databases">
        <authorList>
            <person name="Chen Y."/>
            <person name="Dougan E. K."/>
            <person name="Chan C."/>
            <person name="Rhodes N."/>
            <person name="Thang M."/>
        </authorList>
    </citation>
    <scope>NUCLEOTIDE SEQUENCE</scope>
</reference>
<dbReference type="EMBL" id="CAMXCT010001195">
    <property type="protein sequence ID" value="CAI3987724.1"/>
    <property type="molecule type" value="Genomic_DNA"/>
</dbReference>
<feature type="region of interest" description="Disordered" evidence="2">
    <location>
        <begin position="1268"/>
        <end position="1302"/>
    </location>
</feature>
<dbReference type="GO" id="GO:0003676">
    <property type="term" value="F:nucleic acid binding"/>
    <property type="evidence" value="ECO:0007669"/>
    <property type="project" value="InterPro"/>
</dbReference>
<dbReference type="OrthoDB" id="413361at2759"/>
<keyword evidence="7" id="KW-1185">Reference proteome</keyword>
<keyword evidence="3" id="KW-0812">Transmembrane</keyword>
<keyword evidence="3" id="KW-0472">Membrane</keyword>
<keyword evidence="1" id="KW-0479">Metal-binding</keyword>
<gene>
    <name evidence="5" type="ORF">C1SCF055_LOCUS14977</name>
</gene>
<dbReference type="InterPro" id="IPR001878">
    <property type="entry name" value="Znf_CCHC"/>
</dbReference>
<evidence type="ECO:0000256" key="2">
    <source>
        <dbReference type="SAM" id="MobiDB-lite"/>
    </source>
</evidence>
<dbReference type="Proteomes" id="UP001152797">
    <property type="component" value="Unassembled WGS sequence"/>
</dbReference>
<comment type="caution">
    <text evidence="5">The sequence shown here is derived from an EMBL/GenBank/DDBJ whole genome shotgun (WGS) entry which is preliminary data.</text>
</comment>
<dbReference type="EMBL" id="CAMXCT030001195">
    <property type="protein sequence ID" value="CAL4775036.1"/>
    <property type="molecule type" value="Genomic_DNA"/>
</dbReference>
<evidence type="ECO:0000313" key="5">
    <source>
        <dbReference type="EMBL" id="CAI3987724.1"/>
    </source>
</evidence>
<evidence type="ECO:0000256" key="1">
    <source>
        <dbReference type="PROSITE-ProRule" id="PRU00047"/>
    </source>
</evidence>
<evidence type="ECO:0000313" key="7">
    <source>
        <dbReference type="Proteomes" id="UP001152797"/>
    </source>
</evidence>
<feature type="domain" description="CCHC-type" evidence="4">
    <location>
        <begin position="8"/>
        <end position="23"/>
    </location>
</feature>
<organism evidence="5">
    <name type="scientific">Cladocopium goreaui</name>
    <dbReference type="NCBI Taxonomy" id="2562237"/>
    <lineage>
        <taxon>Eukaryota</taxon>
        <taxon>Sar</taxon>
        <taxon>Alveolata</taxon>
        <taxon>Dinophyceae</taxon>
        <taxon>Suessiales</taxon>
        <taxon>Symbiodiniaceae</taxon>
        <taxon>Cladocopium</taxon>
    </lineage>
</organism>
<protein>
    <submittedName>
        <fullName evidence="6">Ankyrin repeat domain-containing protein 17</fullName>
    </submittedName>
</protein>
<feature type="transmembrane region" description="Helical" evidence="3">
    <location>
        <begin position="1591"/>
        <end position="1611"/>
    </location>
</feature>
<evidence type="ECO:0000313" key="6">
    <source>
        <dbReference type="EMBL" id="CAL4775036.1"/>
    </source>
</evidence>
<feature type="region of interest" description="Disordered" evidence="2">
    <location>
        <begin position="928"/>
        <end position="962"/>
    </location>
</feature>
<dbReference type="EMBL" id="CAMXCT020001195">
    <property type="protein sequence ID" value="CAL1141099.1"/>
    <property type="molecule type" value="Genomic_DNA"/>
</dbReference>
<feature type="region of interest" description="Disordered" evidence="2">
    <location>
        <begin position="294"/>
        <end position="322"/>
    </location>
</feature>
<name>A0A9P1FSA9_9DINO</name>
<evidence type="ECO:0000256" key="3">
    <source>
        <dbReference type="SAM" id="Phobius"/>
    </source>
</evidence>
<keyword evidence="3" id="KW-1133">Transmembrane helix</keyword>
<accession>A0A9P1FSA9</accession>
<evidence type="ECO:0000259" key="4">
    <source>
        <dbReference type="PROSITE" id="PS50158"/>
    </source>
</evidence>
<dbReference type="GO" id="GO:0008270">
    <property type="term" value="F:zinc ion binding"/>
    <property type="evidence" value="ECO:0007669"/>
    <property type="project" value="UniProtKB-KW"/>
</dbReference>
<sequence>MLSSKDGRCFACSAVGHSRKECPHVGGKKKVAKTKAKESPPKGSKGAEAEAPMGPPPGIPVPEKGSTSVDKTKLQEDGVGSKGTVVIDDLLAVGDEVRRWWLERFPHIPDSVLQFMVGGPPCRSVSRLRNIRPGPVPLRGRYSDRYCLGGLGTMDQLKVDGDSALFLKQLGLWCLARECQMPQLPGVGFLLESPEDPAEYAGELEAPSFWAWPEWDYLESLDESLRRAKDPATAKVVKYALVGTVVVPWFHDMEEDAKSTSSPLPDGVVLGEHVVEVVEDPSWGEGLDEAEYALEEPDEDPPSGGAALAEPAEIEPSGDLEEKVSVKDPVLEKMDQVAVPLKVKQVTLAVTLKSRHQAEVTQGLDLLFTRFKYLGLEPRRIHSDRAKEFLSDHKVMHVREAILPSPMGIDVAIELQEAGGQPPPIDMTEECPPRRLVGKQPLPLGPPKPPAIVTFPHGMYDSTTDDPEYEPSLLEDDDPRALVPSVADGGEPLGLFEDSGISPESSVPLDVGVAEASGAGETVVDAPWMDSSDGSAVPGEVVDGISKVVVRRLECRLVERVWSEVRDRNQHEIMDKLHTVPMDESSGRVVGQTIEWLTEERSGLERDLSVLAEREKRETLRLCGVQVGGDQVHLGKDGEVLQTTTVSLDEVRKNLQEWIPAMKNEYHSLTEETQAIIPVEEGQLDMSQVEHSTDSTVAQIIGLDIGTEQSELSGGRTRRLANGWGWFKRLKGICGALGGNLRNTPVAKSDPPEEPEVATAEDVRAAQALTGELTNSASRGMTDCPAKVATAAKVAAISGVAGAACFLARAAQLREAMLELEPLTASLGALLVGIAALLLVVKCSRCHDLNDVPSLRSFPRVGHDLDDVPSLRSFPRVGHDVNYNDSTTSITGFVDDVENVRSSVYRADVVVDPVPSVKLVGPVQARGWSQVDKNKEDPTRAKGHKNEKRKTEWAVGKSRTRENEPVLVGELQEAGVSGEGRVRSEGSADGSAVARMTACRESPELEMPKLLDLSLQGSPVSRPRLKAMASPAAQVETFPMGAELLALDLFQEPPQGSSDYWKNLQLGGRSFWIKYHRKLRWQSLHPLHRKSPKSGLELQPERMQIRYPVGYPVRKLTVVDRWDGPVEKERPYQWRGYTIFVTSAGSQGPTPAMAEEGGLHPPGVPPETVDEFNQGVTESWLAPPMNLETDQHFEGSEAHWGPGFSQAPQGVPQGYSAPVAISAAAINAEDDATVEARSHQQRALEGLEAGKTVERAIAHGSIARRWRRAPVQGQQGTLSAPRANRATGSMGSTDGFDRGPEVHPQAQVDYEAALGRALKRGTKKGSSKIYTKVEGGLSGSRQALDSQRLAQRRCNRPCADQPLQPLHPNKCLLRGCQSGTSLAKPWKMAIKRRPREASVQSIRPLPESSDGEEEETPLLLAVREELCDKAADEPEIHGGSVICPAGPGAFAVKVCGLLDLALAIAAAVVLREPLGKEFHVLHAKMVDLGNLRRFAPGPCFTDQIRKIMEWAILTCGEHRTQLLLCGMLLLALFLLKKCSGCVAEFVVRKLAGEEHVERFFAKAEVVQMVLLWLADMLSDVYVTYKYCKQRMYVFALLMILIWLGSGCVAFGHRYVSWERCSSETHLGYWASGLNKYGEPKPGFKSFALYVAQIQPVIMAWDGWLHGMTRHLREEKMLAALAEGAPSSLLQLYAMMLEPPRKLRISDQPSESITTNQRPRISDHIMRISDHISRISDHISRISDHISESATMNQRPRLNDYMLTLMLGRCFFF</sequence>
<proteinExistence type="predicted"/>